<keyword evidence="8" id="KW-0812">Transmembrane</keyword>
<dbReference type="AlphaFoldDB" id="A0A811QFF1"/>
<comment type="catalytic activity">
    <reaction evidence="19">
        <text>L-seryl-[protein] + ATP = O-phospho-L-seryl-[protein] + ADP + H(+)</text>
        <dbReference type="Rhea" id="RHEA:17989"/>
        <dbReference type="Rhea" id="RHEA-COMP:9863"/>
        <dbReference type="Rhea" id="RHEA-COMP:11604"/>
        <dbReference type="ChEBI" id="CHEBI:15378"/>
        <dbReference type="ChEBI" id="CHEBI:29999"/>
        <dbReference type="ChEBI" id="CHEBI:30616"/>
        <dbReference type="ChEBI" id="CHEBI:83421"/>
        <dbReference type="ChEBI" id="CHEBI:456216"/>
        <dbReference type="EC" id="2.7.11.1"/>
    </reaction>
</comment>
<evidence type="ECO:0000256" key="15">
    <source>
        <dbReference type="ARBA" id="ARBA00023136"/>
    </source>
</evidence>
<keyword evidence="7" id="KW-0808">Transferase</keyword>
<dbReference type="FunFam" id="1.10.510.10:FF:000358">
    <property type="entry name" value="Putative leucine-rich repeat receptor-like serine/threonine-protein kinase"/>
    <property type="match status" value="1"/>
</dbReference>
<protein>
    <recommendedName>
        <fullName evidence="2">non-specific serine/threonine protein kinase</fullName>
        <ecNumber evidence="2">2.7.11.1</ecNumber>
    </recommendedName>
</protein>
<evidence type="ECO:0000256" key="12">
    <source>
        <dbReference type="ARBA" id="ARBA00022777"/>
    </source>
</evidence>
<evidence type="ECO:0000256" key="4">
    <source>
        <dbReference type="ARBA" id="ARBA00022527"/>
    </source>
</evidence>
<evidence type="ECO:0000256" key="18">
    <source>
        <dbReference type="ARBA" id="ARBA00047899"/>
    </source>
</evidence>
<dbReference type="SUPFAM" id="SSF52058">
    <property type="entry name" value="L domain-like"/>
    <property type="match status" value="1"/>
</dbReference>
<evidence type="ECO:0000256" key="5">
    <source>
        <dbReference type="ARBA" id="ARBA00022553"/>
    </source>
</evidence>
<evidence type="ECO:0000256" key="16">
    <source>
        <dbReference type="ARBA" id="ARBA00023170"/>
    </source>
</evidence>
<proteinExistence type="predicted"/>
<dbReference type="InterPro" id="IPR011009">
    <property type="entry name" value="Kinase-like_dom_sf"/>
</dbReference>
<dbReference type="Proteomes" id="UP000604825">
    <property type="component" value="Unassembled WGS sequence"/>
</dbReference>
<evidence type="ECO:0000256" key="2">
    <source>
        <dbReference type="ARBA" id="ARBA00012513"/>
    </source>
</evidence>
<comment type="subcellular location">
    <subcellularLocation>
        <location evidence="1">Cell membrane</location>
        <topology evidence="1">Single-pass membrane protein</topology>
    </subcellularLocation>
</comment>
<dbReference type="EC" id="2.7.11.1" evidence="2"/>
<evidence type="ECO:0000256" key="19">
    <source>
        <dbReference type="ARBA" id="ARBA00048679"/>
    </source>
</evidence>
<dbReference type="InterPro" id="IPR008271">
    <property type="entry name" value="Ser/Thr_kinase_AS"/>
</dbReference>
<comment type="caution">
    <text evidence="21">The sequence shown here is derived from an EMBL/GenBank/DDBJ whole genome shotgun (WGS) entry which is preliminary data.</text>
</comment>
<feature type="domain" description="Protein kinase" evidence="20">
    <location>
        <begin position="98"/>
        <end position="385"/>
    </location>
</feature>
<keyword evidence="17" id="KW-0325">Glycoprotein</keyword>
<keyword evidence="13" id="KW-0067">ATP-binding</keyword>
<dbReference type="FunFam" id="3.80.10.10:FF:000383">
    <property type="entry name" value="Leucine-rich repeat receptor protein kinase EMS1"/>
    <property type="match status" value="1"/>
</dbReference>
<dbReference type="PRINTS" id="PR00019">
    <property type="entry name" value="LEURICHRPT"/>
</dbReference>
<dbReference type="SMART" id="SM00220">
    <property type="entry name" value="S_TKc"/>
    <property type="match status" value="1"/>
</dbReference>
<gene>
    <name evidence="21" type="ORF">NCGR_LOCUS38112</name>
</gene>
<keyword evidence="22" id="KW-1185">Reference proteome</keyword>
<evidence type="ECO:0000313" key="21">
    <source>
        <dbReference type="EMBL" id="CAD6254509.1"/>
    </source>
</evidence>
<evidence type="ECO:0000256" key="13">
    <source>
        <dbReference type="ARBA" id="ARBA00022840"/>
    </source>
</evidence>
<dbReference type="PROSITE" id="PS50011">
    <property type="entry name" value="PROTEIN_KINASE_DOM"/>
    <property type="match status" value="1"/>
</dbReference>
<keyword evidence="15" id="KW-0472">Membrane</keyword>
<evidence type="ECO:0000256" key="10">
    <source>
        <dbReference type="ARBA" id="ARBA00022737"/>
    </source>
</evidence>
<keyword evidence="12" id="KW-0418">Kinase</keyword>
<evidence type="ECO:0000256" key="7">
    <source>
        <dbReference type="ARBA" id="ARBA00022679"/>
    </source>
</evidence>
<dbReference type="SUPFAM" id="SSF56112">
    <property type="entry name" value="Protein kinase-like (PK-like)"/>
    <property type="match status" value="1"/>
</dbReference>
<accession>A0A811QFF1</accession>
<dbReference type="PANTHER" id="PTHR27008">
    <property type="entry name" value="OS04G0122200 PROTEIN"/>
    <property type="match status" value="1"/>
</dbReference>
<dbReference type="InterPro" id="IPR001611">
    <property type="entry name" value="Leu-rich_rpt"/>
</dbReference>
<evidence type="ECO:0000256" key="8">
    <source>
        <dbReference type="ARBA" id="ARBA00022692"/>
    </source>
</evidence>
<dbReference type="GO" id="GO:0004674">
    <property type="term" value="F:protein serine/threonine kinase activity"/>
    <property type="evidence" value="ECO:0007669"/>
    <property type="project" value="UniProtKB-KW"/>
</dbReference>
<evidence type="ECO:0000259" key="20">
    <source>
        <dbReference type="PROSITE" id="PS50011"/>
    </source>
</evidence>
<dbReference type="Pfam" id="PF00069">
    <property type="entry name" value="Pkinase"/>
    <property type="match status" value="1"/>
</dbReference>
<evidence type="ECO:0000256" key="6">
    <source>
        <dbReference type="ARBA" id="ARBA00022614"/>
    </source>
</evidence>
<dbReference type="InterPro" id="IPR032675">
    <property type="entry name" value="LRR_dom_sf"/>
</dbReference>
<keyword evidence="5" id="KW-0597">Phosphoprotein</keyword>
<dbReference type="InterPro" id="IPR000719">
    <property type="entry name" value="Prot_kinase_dom"/>
</dbReference>
<dbReference type="InterPro" id="IPR051809">
    <property type="entry name" value="Plant_receptor-like_S/T_kinase"/>
</dbReference>
<dbReference type="GO" id="GO:0005886">
    <property type="term" value="C:plasma membrane"/>
    <property type="evidence" value="ECO:0007669"/>
    <property type="project" value="UniProtKB-SubCell"/>
</dbReference>
<keyword evidence="16" id="KW-0675">Receptor</keyword>
<dbReference type="EMBL" id="CAJGYO010000009">
    <property type="protein sequence ID" value="CAD6254509.1"/>
    <property type="molecule type" value="Genomic_DNA"/>
</dbReference>
<keyword evidence="6" id="KW-0433">Leucine-rich repeat</keyword>
<dbReference type="OrthoDB" id="692567at2759"/>
<name>A0A811QFF1_9POAL</name>
<dbReference type="Gene3D" id="3.80.10.10">
    <property type="entry name" value="Ribonuclease Inhibitor"/>
    <property type="match status" value="1"/>
</dbReference>
<dbReference type="PANTHER" id="PTHR27008:SF537">
    <property type="entry name" value="OS11G0173432 PROTEIN"/>
    <property type="match status" value="1"/>
</dbReference>
<reference evidence="21" key="1">
    <citation type="submission" date="2020-10" db="EMBL/GenBank/DDBJ databases">
        <authorList>
            <person name="Han B."/>
            <person name="Lu T."/>
            <person name="Zhao Q."/>
            <person name="Huang X."/>
            <person name="Zhao Y."/>
        </authorList>
    </citation>
    <scope>NUCLEOTIDE SEQUENCE</scope>
</reference>
<dbReference type="Pfam" id="PF13855">
    <property type="entry name" value="LRR_8"/>
    <property type="match status" value="1"/>
</dbReference>
<keyword evidence="11" id="KW-0547">Nucleotide-binding</keyword>
<dbReference type="Gene3D" id="1.10.510.10">
    <property type="entry name" value="Transferase(Phosphotransferase) domain 1"/>
    <property type="match status" value="1"/>
</dbReference>
<evidence type="ECO:0000256" key="3">
    <source>
        <dbReference type="ARBA" id="ARBA00022475"/>
    </source>
</evidence>
<dbReference type="Gene3D" id="3.30.200.20">
    <property type="entry name" value="Phosphorylase Kinase, domain 1"/>
    <property type="match status" value="1"/>
</dbReference>
<dbReference type="GO" id="GO:0005524">
    <property type="term" value="F:ATP binding"/>
    <property type="evidence" value="ECO:0007669"/>
    <property type="project" value="UniProtKB-KW"/>
</dbReference>
<organism evidence="21 22">
    <name type="scientific">Miscanthus lutarioriparius</name>
    <dbReference type="NCBI Taxonomy" id="422564"/>
    <lineage>
        <taxon>Eukaryota</taxon>
        <taxon>Viridiplantae</taxon>
        <taxon>Streptophyta</taxon>
        <taxon>Embryophyta</taxon>
        <taxon>Tracheophyta</taxon>
        <taxon>Spermatophyta</taxon>
        <taxon>Magnoliopsida</taxon>
        <taxon>Liliopsida</taxon>
        <taxon>Poales</taxon>
        <taxon>Poaceae</taxon>
        <taxon>PACMAD clade</taxon>
        <taxon>Panicoideae</taxon>
        <taxon>Andropogonodae</taxon>
        <taxon>Andropogoneae</taxon>
        <taxon>Saccharinae</taxon>
        <taxon>Miscanthus</taxon>
    </lineage>
</organism>
<evidence type="ECO:0000256" key="14">
    <source>
        <dbReference type="ARBA" id="ARBA00022989"/>
    </source>
</evidence>
<evidence type="ECO:0000256" key="1">
    <source>
        <dbReference type="ARBA" id="ARBA00004162"/>
    </source>
</evidence>
<keyword evidence="3" id="KW-1003">Cell membrane</keyword>
<keyword evidence="4" id="KW-0723">Serine/threonine-protein kinase</keyword>
<evidence type="ECO:0000256" key="9">
    <source>
        <dbReference type="ARBA" id="ARBA00022729"/>
    </source>
</evidence>
<evidence type="ECO:0000256" key="17">
    <source>
        <dbReference type="ARBA" id="ARBA00023180"/>
    </source>
</evidence>
<keyword evidence="9" id="KW-0732">Signal</keyword>
<sequence length="388" mass="42479">MELGHNSFNGSIPTSLGNTSSLQVLNLSHNNLTGSIPVSLGSLQLLELLDLSFNHLEGEVPTNGTFSNVTDVQIDGNSGLCGGEPKMHLRMSYDAFGFKKAQAFHCAKVGDHFSQHYVTCHSHKCSVTLESLDTRGAQKSFIAECNALRNVRHRNIVPILTACSSIDSRGNDFKALVYKFMQRGDLHSLLYLTRDALEYLHHNNQGTIVHCDLKPSNILLDDNMTAHIGDFGLARFKVGSGTPYSGDSISTSSVAIKGTSGYIAPECAGTGEVSSVGDVYSFGIVLLEIFIRKRPTDDMFKDGVNIARFVEMNFPDRIAQIVDPELLEEHDDVLQQTSSAMTQKRLECLISVLNNGLRCANPSPNERMDMQEVAARLHGIKDAYLNGN</sequence>
<dbReference type="PROSITE" id="PS51450">
    <property type="entry name" value="LRR"/>
    <property type="match status" value="1"/>
</dbReference>
<dbReference type="PROSITE" id="PS00108">
    <property type="entry name" value="PROTEIN_KINASE_ST"/>
    <property type="match status" value="1"/>
</dbReference>
<evidence type="ECO:0000256" key="11">
    <source>
        <dbReference type="ARBA" id="ARBA00022741"/>
    </source>
</evidence>
<evidence type="ECO:0000313" key="22">
    <source>
        <dbReference type="Proteomes" id="UP000604825"/>
    </source>
</evidence>
<comment type="catalytic activity">
    <reaction evidence="18">
        <text>L-threonyl-[protein] + ATP = O-phospho-L-threonyl-[protein] + ADP + H(+)</text>
        <dbReference type="Rhea" id="RHEA:46608"/>
        <dbReference type="Rhea" id="RHEA-COMP:11060"/>
        <dbReference type="Rhea" id="RHEA-COMP:11605"/>
        <dbReference type="ChEBI" id="CHEBI:15378"/>
        <dbReference type="ChEBI" id="CHEBI:30013"/>
        <dbReference type="ChEBI" id="CHEBI:30616"/>
        <dbReference type="ChEBI" id="CHEBI:61977"/>
        <dbReference type="ChEBI" id="CHEBI:456216"/>
        <dbReference type="EC" id="2.7.11.1"/>
    </reaction>
</comment>
<keyword evidence="14" id="KW-1133">Transmembrane helix</keyword>
<keyword evidence="10" id="KW-0677">Repeat</keyword>